<feature type="compositionally biased region" description="Basic and acidic residues" evidence="1">
    <location>
        <begin position="121"/>
        <end position="130"/>
    </location>
</feature>
<feature type="compositionally biased region" description="Basic and acidic residues" evidence="1">
    <location>
        <begin position="94"/>
        <end position="113"/>
    </location>
</feature>
<accession>A0A4U5MN37</accession>
<sequence length="137" mass="15435">MPMLFADVAGVHVVQSFWSKLMSLDFTVVVEEQSVETPAVARTRRCTVQLLKTCRRFTTVFCYRNGQGEAAVCCNENLQELEVAALLYREEEKEEVKELEKEQGNGERNREGTGEGEGEGDERNRNRTGEGELEEGA</sequence>
<evidence type="ECO:0000313" key="2">
    <source>
        <dbReference type="EMBL" id="TKR70947.1"/>
    </source>
</evidence>
<proteinExistence type="predicted"/>
<protein>
    <submittedName>
        <fullName evidence="2">Uncharacterized protein</fullName>
    </submittedName>
</protein>
<organism evidence="2">
    <name type="scientific">Populus alba</name>
    <name type="common">White poplar</name>
    <dbReference type="NCBI Taxonomy" id="43335"/>
    <lineage>
        <taxon>Eukaryota</taxon>
        <taxon>Viridiplantae</taxon>
        <taxon>Streptophyta</taxon>
        <taxon>Embryophyta</taxon>
        <taxon>Tracheophyta</taxon>
        <taxon>Spermatophyta</taxon>
        <taxon>Magnoliopsida</taxon>
        <taxon>eudicotyledons</taxon>
        <taxon>Gunneridae</taxon>
        <taxon>Pentapetalae</taxon>
        <taxon>rosids</taxon>
        <taxon>fabids</taxon>
        <taxon>Malpighiales</taxon>
        <taxon>Salicaceae</taxon>
        <taxon>Saliceae</taxon>
        <taxon>Populus</taxon>
    </lineage>
</organism>
<comment type="caution">
    <text evidence="2">The sequence shown here is derived from an EMBL/GenBank/DDBJ whole genome shotgun (WGS) entry which is preliminary data.</text>
</comment>
<dbReference type="AlphaFoldDB" id="A0A4U5MN37"/>
<reference evidence="2" key="1">
    <citation type="submission" date="2018-10" db="EMBL/GenBank/DDBJ databases">
        <title>Population genomic analysis revealed the cold adaptation of white poplar.</title>
        <authorList>
            <person name="Liu Y.-J."/>
        </authorList>
    </citation>
    <scope>NUCLEOTIDE SEQUENCE [LARGE SCALE GENOMIC DNA]</scope>
    <source>
        <strain evidence="2">PAL-ZL1</strain>
    </source>
</reference>
<evidence type="ECO:0000256" key="1">
    <source>
        <dbReference type="SAM" id="MobiDB-lite"/>
    </source>
</evidence>
<name>A0A4U5MN37_POPAL</name>
<dbReference type="EMBL" id="RCHU01001195">
    <property type="protein sequence ID" value="TKR70947.1"/>
    <property type="molecule type" value="Genomic_DNA"/>
</dbReference>
<gene>
    <name evidence="2" type="ORF">D5086_0000306030</name>
</gene>
<feature type="region of interest" description="Disordered" evidence="1">
    <location>
        <begin position="94"/>
        <end position="137"/>
    </location>
</feature>